<feature type="region of interest" description="Disordered" evidence="7">
    <location>
        <begin position="304"/>
        <end position="366"/>
    </location>
</feature>
<dbReference type="PROSITE" id="PS00108">
    <property type="entry name" value="PROTEIN_KINASE_ST"/>
    <property type="match status" value="1"/>
</dbReference>
<feature type="compositionally biased region" description="Polar residues" evidence="7">
    <location>
        <begin position="304"/>
        <end position="329"/>
    </location>
</feature>
<reference evidence="9 10" key="1">
    <citation type="submission" date="2020-07" db="EMBL/GenBank/DDBJ databases">
        <authorList>
            <person name="Zhuang K."/>
            <person name="Ran Y."/>
        </authorList>
    </citation>
    <scope>NUCLEOTIDE SEQUENCE [LARGE SCALE GENOMIC DNA]</scope>
    <source>
        <strain evidence="9 10">WCH-YHL-001</strain>
    </source>
</reference>
<dbReference type="Gene3D" id="3.30.200.20">
    <property type="entry name" value="Phosphorylase Kinase, domain 1"/>
    <property type="match status" value="1"/>
</dbReference>
<dbReference type="EMBL" id="CP059399">
    <property type="protein sequence ID" value="QLY31188.1"/>
    <property type="molecule type" value="Genomic_DNA"/>
</dbReference>
<evidence type="ECO:0000256" key="6">
    <source>
        <dbReference type="ARBA" id="ARBA00022840"/>
    </source>
</evidence>
<dbReference type="RefSeq" id="WP_181582384.1">
    <property type="nucleotide sequence ID" value="NZ_CP059399.1"/>
</dbReference>
<evidence type="ECO:0000256" key="5">
    <source>
        <dbReference type="ARBA" id="ARBA00022777"/>
    </source>
</evidence>
<dbReference type="InterPro" id="IPR011009">
    <property type="entry name" value="Kinase-like_dom_sf"/>
</dbReference>
<evidence type="ECO:0000259" key="8">
    <source>
        <dbReference type="PROSITE" id="PS50011"/>
    </source>
</evidence>
<proteinExistence type="predicted"/>
<dbReference type="SUPFAM" id="SSF56112">
    <property type="entry name" value="Protein kinase-like (PK-like)"/>
    <property type="match status" value="1"/>
</dbReference>
<keyword evidence="3" id="KW-0808">Transferase</keyword>
<name>A0A7D6ZAV2_9NOCA</name>
<dbReference type="InterPro" id="IPR008271">
    <property type="entry name" value="Ser/Thr_kinase_AS"/>
</dbReference>
<keyword evidence="2 9" id="KW-0723">Serine/threonine-protein kinase</keyword>
<dbReference type="PROSITE" id="PS50011">
    <property type="entry name" value="PROTEIN_KINASE_DOM"/>
    <property type="match status" value="1"/>
</dbReference>
<dbReference type="GO" id="GO:0004674">
    <property type="term" value="F:protein serine/threonine kinase activity"/>
    <property type="evidence" value="ECO:0007669"/>
    <property type="project" value="UniProtKB-KW"/>
</dbReference>
<dbReference type="Pfam" id="PF00069">
    <property type="entry name" value="Pkinase"/>
    <property type="match status" value="1"/>
</dbReference>
<dbReference type="CDD" id="cd14014">
    <property type="entry name" value="STKc_PknB_like"/>
    <property type="match status" value="1"/>
</dbReference>
<keyword evidence="6" id="KW-0067">ATP-binding</keyword>
<organism evidence="9 10">
    <name type="scientific">Nocardia huaxiensis</name>
    <dbReference type="NCBI Taxonomy" id="2755382"/>
    <lineage>
        <taxon>Bacteria</taxon>
        <taxon>Bacillati</taxon>
        <taxon>Actinomycetota</taxon>
        <taxon>Actinomycetes</taxon>
        <taxon>Mycobacteriales</taxon>
        <taxon>Nocardiaceae</taxon>
        <taxon>Nocardia</taxon>
    </lineage>
</organism>
<dbReference type="InterPro" id="IPR000719">
    <property type="entry name" value="Prot_kinase_dom"/>
</dbReference>
<accession>A0A7D6ZAV2</accession>
<keyword evidence="10" id="KW-1185">Reference proteome</keyword>
<sequence length="683" mass="72404">MSELRPGEVIAGYVIARRIGAGGAGVVYAARHPRLPRVTAFKVLKRDDYTVDDDAWRRFEREADIAAHFDHPNIVQVYDRGLDADRLWISMQYIDGTDASELKGLAPERALRIGAEIAAALDYAHGKGVLHRDVKPSNILLAAPDNGRPERALLTDFGIARLHDETTALTRTGNISATFAFASPEQVSDQPLGPQSDQYSLACTLFVLLTDQRPFSANNPLGWVHAHTMKPPLRISHVRPDLPAALDPILDRALAKEPQHRYATCVEFLQAAVNAYYGDSAVTPTAQSVIPADWQATTQVTAPLGVSRQSDPSQPSTPAVSWPGNSISGATPPASGPTTSMPGSPIPAAAGPPPVHPDGGRRNPAQPSRFRTRVLVLVAVAALAVAGGVGAAFLLRDKGSAAPQAVPDKFLGTWLATEGKTSYRLVVQQGKPGDTVLASTVDGVLGNGAGFHCEFSAPFTEAPAGGERLLVGQSEIITSTPSNACKANAPTTLNLLEDGRLSRKTDVSGLITYSRAADLAQSWGEHSAIAQAFPSLVGKLAASGRSVGWQGASCLKRDPSPTDAATAQGARRILCNPSDDSGQVRFDFFDFGARPAQSAAAMFFDGTASTTTVTHPDVAGELTILTEPGVNRATQADSDANRILIAITFPDSDFRSRFVLVVRWPGHTVDDVLNTWLAGAPLK</sequence>
<dbReference type="AlphaFoldDB" id="A0A7D6ZAV2"/>
<feature type="domain" description="Protein kinase" evidence="8">
    <location>
        <begin position="13"/>
        <end position="277"/>
    </location>
</feature>
<evidence type="ECO:0000313" key="10">
    <source>
        <dbReference type="Proteomes" id="UP000515512"/>
    </source>
</evidence>
<protein>
    <recommendedName>
        <fullName evidence="1">non-specific serine/threonine protein kinase</fullName>
        <ecNumber evidence="1">2.7.11.1</ecNumber>
    </recommendedName>
</protein>
<evidence type="ECO:0000256" key="2">
    <source>
        <dbReference type="ARBA" id="ARBA00022527"/>
    </source>
</evidence>
<dbReference type="PANTHER" id="PTHR43289:SF6">
    <property type="entry name" value="SERINE_THREONINE-PROTEIN KINASE NEKL-3"/>
    <property type="match status" value="1"/>
</dbReference>
<dbReference type="KEGG" id="nhu:H0264_02015"/>
<dbReference type="GO" id="GO:0005524">
    <property type="term" value="F:ATP binding"/>
    <property type="evidence" value="ECO:0007669"/>
    <property type="project" value="UniProtKB-KW"/>
</dbReference>
<evidence type="ECO:0000256" key="3">
    <source>
        <dbReference type="ARBA" id="ARBA00022679"/>
    </source>
</evidence>
<keyword evidence="5 9" id="KW-0418">Kinase</keyword>
<dbReference type="PANTHER" id="PTHR43289">
    <property type="entry name" value="MITOGEN-ACTIVATED PROTEIN KINASE KINASE KINASE 20-RELATED"/>
    <property type="match status" value="1"/>
</dbReference>
<gene>
    <name evidence="9" type="ORF">H0264_02015</name>
</gene>
<evidence type="ECO:0000256" key="4">
    <source>
        <dbReference type="ARBA" id="ARBA00022741"/>
    </source>
</evidence>
<dbReference type="SMART" id="SM00220">
    <property type="entry name" value="S_TKc"/>
    <property type="match status" value="1"/>
</dbReference>
<dbReference type="EC" id="2.7.11.1" evidence="1"/>
<dbReference type="Proteomes" id="UP000515512">
    <property type="component" value="Chromosome"/>
</dbReference>
<dbReference type="Gene3D" id="1.10.510.10">
    <property type="entry name" value="Transferase(Phosphotransferase) domain 1"/>
    <property type="match status" value="1"/>
</dbReference>
<keyword evidence="4" id="KW-0547">Nucleotide-binding</keyword>
<evidence type="ECO:0000256" key="1">
    <source>
        <dbReference type="ARBA" id="ARBA00012513"/>
    </source>
</evidence>
<evidence type="ECO:0000313" key="9">
    <source>
        <dbReference type="EMBL" id="QLY31188.1"/>
    </source>
</evidence>
<evidence type="ECO:0000256" key="7">
    <source>
        <dbReference type="SAM" id="MobiDB-lite"/>
    </source>
</evidence>